<gene>
    <name evidence="2" type="ORF">GCM10009810_12850</name>
</gene>
<accession>A0ABN2KEV6</accession>
<evidence type="ECO:0000259" key="1">
    <source>
        <dbReference type="Pfam" id="PF08818"/>
    </source>
</evidence>
<comment type="caution">
    <text evidence="2">The sequence shown here is derived from an EMBL/GenBank/DDBJ whole genome shotgun (WGS) entry which is preliminary data.</text>
</comment>
<organism evidence="2 3">
    <name type="scientific">Nostocoides vanveenii</name>
    <dbReference type="NCBI Taxonomy" id="330835"/>
    <lineage>
        <taxon>Bacteria</taxon>
        <taxon>Bacillati</taxon>
        <taxon>Actinomycetota</taxon>
        <taxon>Actinomycetes</taxon>
        <taxon>Micrococcales</taxon>
        <taxon>Intrasporangiaceae</taxon>
        <taxon>Nostocoides</taxon>
    </lineage>
</organism>
<dbReference type="RefSeq" id="WP_324388198.1">
    <property type="nucleotide sequence ID" value="NZ_BAAAPN010000034.1"/>
</dbReference>
<sequence>MRVDADTIEQWFAAAGPREADLRRMDAAITAYAPDMERVFKDWNFGGAGLGYGRIDYRTKSSPTLQQIPVLGLMPQKRHLALYACAVIDGQYLAERYREQLGSVSCGKSCIRFTAYDKLDESGLAAMLTDVNERYRRGDHLYGV</sequence>
<dbReference type="InterPro" id="IPR014922">
    <property type="entry name" value="YdhG-like"/>
</dbReference>
<proteinExistence type="predicted"/>
<dbReference type="Proteomes" id="UP001501475">
    <property type="component" value="Unassembled WGS sequence"/>
</dbReference>
<protein>
    <recommendedName>
        <fullName evidence="1">YdhG-like domain-containing protein</fullName>
    </recommendedName>
</protein>
<reference evidence="2 3" key="1">
    <citation type="journal article" date="2019" name="Int. J. Syst. Evol. Microbiol.">
        <title>The Global Catalogue of Microorganisms (GCM) 10K type strain sequencing project: providing services to taxonomists for standard genome sequencing and annotation.</title>
        <authorList>
            <consortium name="The Broad Institute Genomics Platform"/>
            <consortium name="The Broad Institute Genome Sequencing Center for Infectious Disease"/>
            <person name="Wu L."/>
            <person name="Ma J."/>
        </authorList>
    </citation>
    <scope>NUCLEOTIDE SEQUENCE [LARGE SCALE GENOMIC DNA]</scope>
    <source>
        <strain evidence="2 3">JCM 15591</strain>
    </source>
</reference>
<evidence type="ECO:0000313" key="2">
    <source>
        <dbReference type="EMBL" id="GAA1754471.1"/>
    </source>
</evidence>
<name>A0ABN2KEV6_9MICO</name>
<evidence type="ECO:0000313" key="3">
    <source>
        <dbReference type="Proteomes" id="UP001501475"/>
    </source>
</evidence>
<keyword evidence="3" id="KW-1185">Reference proteome</keyword>
<feature type="domain" description="YdhG-like" evidence="1">
    <location>
        <begin position="18"/>
        <end position="129"/>
    </location>
</feature>
<dbReference type="Pfam" id="PF08818">
    <property type="entry name" value="DUF1801"/>
    <property type="match status" value="1"/>
</dbReference>
<dbReference type="EMBL" id="BAAAPN010000034">
    <property type="protein sequence ID" value="GAA1754471.1"/>
    <property type="molecule type" value="Genomic_DNA"/>
</dbReference>